<keyword evidence="3" id="KW-0645">Protease</keyword>
<keyword evidence="6" id="KW-0862">Zinc</keyword>
<dbReference type="Pfam" id="PF05649">
    <property type="entry name" value="Peptidase_M13_N"/>
    <property type="match status" value="1"/>
</dbReference>
<gene>
    <name evidence="10" type="ORF">MNOR_LOCUS31187</name>
</gene>
<evidence type="ECO:0000313" key="10">
    <source>
        <dbReference type="EMBL" id="CAL4153530.1"/>
    </source>
</evidence>
<dbReference type="EMBL" id="CAXKWB010039707">
    <property type="protein sequence ID" value="CAL4153530.1"/>
    <property type="molecule type" value="Genomic_DNA"/>
</dbReference>
<evidence type="ECO:0000256" key="1">
    <source>
        <dbReference type="ARBA" id="ARBA00001947"/>
    </source>
</evidence>
<dbReference type="InterPro" id="IPR042089">
    <property type="entry name" value="Peptidase_M13_dom_2"/>
</dbReference>
<dbReference type="PRINTS" id="PR00786">
    <property type="entry name" value="NEPRILYSIN"/>
</dbReference>
<feature type="domain" description="Peptidase M13 C-terminal" evidence="8">
    <location>
        <begin position="463"/>
        <end position="668"/>
    </location>
</feature>
<sequence>MMELMDESADPCVDFERFACGSYLDKTIIPDDRTSADLWYVIEDDLKQKIRKILGENITDDDTEATKIMKTYYNTCMNIDRIEERGLVPLHEVLAQLGGWPVVEGDQWLPSNYHWTHNLYDNKKLGYSFNILFGLSVFNDLKNSSWRIISVDEPSLGIPAREYLLKPFNDSNVQAYYKYQIGMAILLGADRKRAERELKEAIEFETEIAKITLPPAERRNYTKMYNKITLHDLQLHAPEIPWYEYINTMLSPFVSITTAEPIAVYATDFLKKMGKLISKTPKRTLANYIIWHAVKSSVSSLNQAALDLKLEYNKNLRGLKKEMPRWEKCVQRVTYSRLNIAIGASYVNKYFKKDAKYAADEMVMYIQEAFNDILHNVEWMDEGTRQRALNKSDSIYKSIAYPPEILDESNIREYYDGLMFTKGDFLQQNRNLTKFVVHSIFKELRDKVKKRDWKKYGMAAIVNAYYDPLSNAIIFPAGILQGHLFDAERPMYQNFGGIGLVIGHEITHGFDDTGKQFDANGDLFNWWEKDTEIKYLEKSNCIIAQYGNFTVPEVGLNLNGKLTLGENIADNGGIKEAYYGYKKWIKDHGAEHLLPGLPYTSSQLFWISAGNVWCGKTRPETLKEYLVAGRHSPYRFRIMGPMMNSEEFARDFNCPVGSPMNPKDKCEVW</sequence>
<dbReference type="InterPro" id="IPR018497">
    <property type="entry name" value="Peptidase_M13_C"/>
</dbReference>
<dbReference type="Pfam" id="PF01431">
    <property type="entry name" value="Peptidase_M13"/>
    <property type="match status" value="1"/>
</dbReference>
<evidence type="ECO:0000256" key="7">
    <source>
        <dbReference type="ARBA" id="ARBA00023049"/>
    </source>
</evidence>
<feature type="domain" description="Peptidase M13 N-terminal" evidence="9">
    <location>
        <begin position="11"/>
        <end position="402"/>
    </location>
</feature>
<dbReference type="SUPFAM" id="SSF55486">
    <property type="entry name" value="Metalloproteases ('zincins'), catalytic domain"/>
    <property type="match status" value="1"/>
</dbReference>
<evidence type="ECO:0000256" key="4">
    <source>
        <dbReference type="ARBA" id="ARBA00022723"/>
    </source>
</evidence>
<dbReference type="PANTHER" id="PTHR11733:SF224">
    <property type="entry name" value="NEPRILYSIN-2"/>
    <property type="match status" value="1"/>
</dbReference>
<evidence type="ECO:0000259" key="8">
    <source>
        <dbReference type="Pfam" id="PF01431"/>
    </source>
</evidence>
<comment type="similarity">
    <text evidence="2">Belongs to the peptidase M13 family.</text>
</comment>
<proteinExistence type="inferred from homology"/>
<keyword evidence="7" id="KW-0482">Metalloprotease</keyword>
<evidence type="ECO:0000256" key="3">
    <source>
        <dbReference type="ARBA" id="ARBA00022670"/>
    </source>
</evidence>
<dbReference type="InterPro" id="IPR024079">
    <property type="entry name" value="MetalloPept_cat_dom_sf"/>
</dbReference>
<dbReference type="CDD" id="cd08662">
    <property type="entry name" value="M13"/>
    <property type="match status" value="1"/>
</dbReference>
<protein>
    <submittedName>
        <fullName evidence="10">Uncharacterized protein</fullName>
    </submittedName>
</protein>
<reference evidence="10 11" key="1">
    <citation type="submission" date="2024-05" db="EMBL/GenBank/DDBJ databases">
        <authorList>
            <person name="Wallberg A."/>
        </authorList>
    </citation>
    <scope>NUCLEOTIDE SEQUENCE [LARGE SCALE GENOMIC DNA]</scope>
</reference>
<dbReference type="GO" id="GO:0005886">
    <property type="term" value="C:plasma membrane"/>
    <property type="evidence" value="ECO:0007669"/>
    <property type="project" value="TreeGrafter"/>
</dbReference>
<evidence type="ECO:0000256" key="6">
    <source>
        <dbReference type="ARBA" id="ARBA00022833"/>
    </source>
</evidence>
<dbReference type="PROSITE" id="PS51885">
    <property type="entry name" value="NEPRILYSIN"/>
    <property type="match status" value="1"/>
</dbReference>
<dbReference type="GO" id="GO:0016485">
    <property type="term" value="P:protein processing"/>
    <property type="evidence" value="ECO:0007669"/>
    <property type="project" value="TreeGrafter"/>
</dbReference>
<dbReference type="GO" id="GO:0046872">
    <property type="term" value="F:metal ion binding"/>
    <property type="evidence" value="ECO:0007669"/>
    <property type="project" value="UniProtKB-KW"/>
</dbReference>
<dbReference type="Gene3D" id="1.10.1380.10">
    <property type="entry name" value="Neutral endopeptidase , domain2"/>
    <property type="match status" value="1"/>
</dbReference>
<dbReference type="Gene3D" id="3.40.390.10">
    <property type="entry name" value="Collagenase (Catalytic Domain)"/>
    <property type="match status" value="1"/>
</dbReference>
<evidence type="ECO:0000313" key="11">
    <source>
        <dbReference type="Proteomes" id="UP001497623"/>
    </source>
</evidence>
<keyword evidence="11" id="KW-1185">Reference proteome</keyword>
<comment type="cofactor">
    <cofactor evidence="1">
        <name>Zn(2+)</name>
        <dbReference type="ChEBI" id="CHEBI:29105"/>
    </cofactor>
</comment>
<dbReference type="InterPro" id="IPR000718">
    <property type="entry name" value="Peptidase_M13"/>
</dbReference>
<keyword evidence="4" id="KW-0479">Metal-binding</keyword>
<comment type="caution">
    <text evidence="10">The sequence shown here is derived from an EMBL/GenBank/DDBJ whole genome shotgun (WGS) entry which is preliminary data.</text>
</comment>
<organism evidence="10 11">
    <name type="scientific">Meganyctiphanes norvegica</name>
    <name type="common">Northern krill</name>
    <name type="synonym">Thysanopoda norvegica</name>
    <dbReference type="NCBI Taxonomy" id="48144"/>
    <lineage>
        <taxon>Eukaryota</taxon>
        <taxon>Metazoa</taxon>
        <taxon>Ecdysozoa</taxon>
        <taxon>Arthropoda</taxon>
        <taxon>Crustacea</taxon>
        <taxon>Multicrustacea</taxon>
        <taxon>Malacostraca</taxon>
        <taxon>Eumalacostraca</taxon>
        <taxon>Eucarida</taxon>
        <taxon>Euphausiacea</taxon>
        <taxon>Euphausiidae</taxon>
        <taxon>Meganyctiphanes</taxon>
    </lineage>
</organism>
<dbReference type="PANTHER" id="PTHR11733">
    <property type="entry name" value="ZINC METALLOPROTEASE FAMILY M13 NEPRILYSIN-RELATED"/>
    <property type="match status" value="1"/>
</dbReference>
<evidence type="ECO:0000259" key="9">
    <source>
        <dbReference type="Pfam" id="PF05649"/>
    </source>
</evidence>
<dbReference type="AlphaFoldDB" id="A0AAV2RZI5"/>
<evidence type="ECO:0000256" key="2">
    <source>
        <dbReference type="ARBA" id="ARBA00007357"/>
    </source>
</evidence>
<dbReference type="GO" id="GO:0004222">
    <property type="term" value="F:metalloendopeptidase activity"/>
    <property type="evidence" value="ECO:0007669"/>
    <property type="project" value="InterPro"/>
</dbReference>
<evidence type="ECO:0000256" key="5">
    <source>
        <dbReference type="ARBA" id="ARBA00022801"/>
    </source>
</evidence>
<name>A0AAV2RZI5_MEGNR</name>
<dbReference type="Proteomes" id="UP001497623">
    <property type="component" value="Unassembled WGS sequence"/>
</dbReference>
<keyword evidence="5" id="KW-0378">Hydrolase</keyword>
<dbReference type="InterPro" id="IPR008753">
    <property type="entry name" value="Peptidase_M13_N"/>
</dbReference>
<accession>A0AAV2RZI5</accession>